<proteinExistence type="predicted"/>
<keyword evidence="1" id="KW-1133">Transmembrane helix</keyword>
<feature type="transmembrane region" description="Helical" evidence="1">
    <location>
        <begin position="54"/>
        <end position="75"/>
    </location>
</feature>
<dbReference type="Proteomes" id="UP000595691">
    <property type="component" value="Chromosome"/>
</dbReference>
<reference evidence="2 3" key="1">
    <citation type="submission" date="2020-11" db="EMBL/GenBank/DDBJ databases">
        <title>Taxonomic evaluation of the Bacillus sporothermodurans group of bacteria based on whole genome sequences.</title>
        <authorList>
            <person name="Fiedler G."/>
            <person name="Herbstmann A.-D."/>
            <person name="Doll E."/>
            <person name="Wenning M."/>
            <person name="Brinks E."/>
            <person name="Kabisch J."/>
            <person name="Breitenwieser F."/>
            <person name="Lappann M."/>
            <person name="Boehnlein C."/>
            <person name="Franz C."/>
        </authorList>
    </citation>
    <scope>NUCLEOTIDE SEQUENCE [LARGE SCALE GENOMIC DNA]</scope>
    <source>
        <strain evidence="2 3">JCM 19841</strain>
    </source>
</reference>
<organism evidence="2 3">
    <name type="scientific">Heyndrickxia vini</name>
    <dbReference type="NCBI Taxonomy" id="1476025"/>
    <lineage>
        <taxon>Bacteria</taxon>
        <taxon>Bacillati</taxon>
        <taxon>Bacillota</taxon>
        <taxon>Bacilli</taxon>
        <taxon>Bacillales</taxon>
        <taxon>Bacillaceae</taxon>
        <taxon>Heyndrickxia</taxon>
    </lineage>
</organism>
<accession>A0ABX7E7E3</accession>
<feature type="transmembrane region" description="Helical" evidence="1">
    <location>
        <begin position="164"/>
        <end position="185"/>
    </location>
</feature>
<keyword evidence="1" id="KW-0812">Transmembrane</keyword>
<dbReference type="EMBL" id="CP065425">
    <property type="protein sequence ID" value="QQZ11156.1"/>
    <property type="molecule type" value="Genomic_DNA"/>
</dbReference>
<feature type="transmembrane region" description="Helical" evidence="1">
    <location>
        <begin position="20"/>
        <end position="42"/>
    </location>
</feature>
<sequence>MNSITHVMKIHTKEKWGWFYISWVILLFSFLINLIIGIVTGGTEPIYTGGMASIFIYMLAAGIGTMQIFQFAVGLSVRRKDFYLGTTGMFIAVSAGNSIVLLIFSMVEKISGSWGVGLHYFNLPYLNDGSLIEQFFIYFIFMMNMLFLGFVIASIFLRFGRSGLLVFFGVLFVIITAVSFILTYFEKWGTFFHWVAGHSAFGISLWMIPVVLLYMIVSYLLLKRAIV</sequence>
<evidence type="ECO:0008006" key="4">
    <source>
        <dbReference type="Google" id="ProtNLM"/>
    </source>
</evidence>
<feature type="transmembrane region" description="Helical" evidence="1">
    <location>
        <begin position="191"/>
        <end position="222"/>
    </location>
</feature>
<name>A0ABX7E7E3_9BACI</name>
<feature type="transmembrane region" description="Helical" evidence="1">
    <location>
        <begin position="82"/>
        <end position="104"/>
    </location>
</feature>
<keyword evidence="3" id="KW-1185">Reference proteome</keyword>
<protein>
    <recommendedName>
        <fullName evidence="4">ABC transporter permease</fullName>
    </recommendedName>
</protein>
<keyword evidence="1" id="KW-0472">Membrane</keyword>
<evidence type="ECO:0000313" key="3">
    <source>
        <dbReference type="Proteomes" id="UP000595691"/>
    </source>
</evidence>
<gene>
    <name evidence="2" type="ORF">I5776_09815</name>
</gene>
<feature type="transmembrane region" description="Helical" evidence="1">
    <location>
        <begin position="135"/>
        <end position="157"/>
    </location>
</feature>
<evidence type="ECO:0000256" key="1">
    <source>
        <dbReference type="SAM" id="Phobius"/>
    </source>
</evidence>
<evidence type="ECO:0000313" key="2">
    <source>
        <dbReference type="EMBL" id="QQZ11156.1"/>
    </source>
</evidence>
<dbReference type="RefSeq" id="WP_202780428.1">
    <property type="nucleotide sequence ID" value="NZ_CP065425.1"/>
</dbReference>